<proteinExistence type="inferred from homology"/>
<keyword evidence="6" id="KW-0325">Glycoprotein</keyword>
<dbReference type="PANTHER" id="PTHR23294:SF0">
    <property type="entry name" value="UNC93-LIKE PROTEIN MFSD11"/>
    <property type="match status" value="1"/>
</dbReference>
<organism evidence="10 11">
    <name type="scientific">Tegillarca granosa</name>
    <name type="common">Malaysian cockle</name>
    <name type="synonym">Anadara granosa</name>
    <dbReference type="NCBI Taxonomy" id="220873"/>
    <lineage>
        <taxon>Eukaryota</taxon>
        <taxon>Metazoa</taxon>
        <taxon>Spiralia</taxon>
        <taxon>Lophotrochozoa</taxon>
        <taxon>Mollusca</taxon>
        <taxon>Bivalvia</taxon>
        <taxon>Autobranchia</taxon>
        <taxon>Pteriomorphia</taxon>
        <taxon>Arcoida</taxon>
        <taxon>Arcoidea</taxon>
        <taxon>Arcidae</taxon>
        <taxon>Tegillarca</taxon>
    </lineage>
</organism>
<feature type="transmembrane region" description="Helical" evidence="9">
    <location>
        <begin position="361"/>
        <end position="378"/>
    </location>
</feature>
<sequence length="421" mass="45869">MADNKIFDVRLYNIIMLGVAFMLLFTAFQTTSMAEKSVLDSAKNDSNGTFNGDGYTSLSIIYVVFSVANWIAPPFVTVVGPKLTMFIGGTMYCLFILQFLKPMTWALYLGSVLVGFGAAILWTAQGNFLTINSDSETVARNSGIFWALLQCSLLFGNMYSHFVLKGSDITTDERTKLFIGLSGAAVLGTLCFLTLRNRRATDSENLINLNASGDQKVDGPLQALSLELTFFSGVYSTALGNTQHFGSDAKGLIGIAGMFVGVGEILGGAVFGLFGKRVNTHGRDPIVLFGFIVHMSTFFLVYINIPNEAPLHQSAAATFITSNKYIAVLCAFLLGLGDSSFNTQIYSILGFMFPEDSSPAFALFKFVQSIAAAVAFYYSEYLILQWQLLILVVLGAFGTLCFCSVEWESNRISRGGYQQIS</sequence>
<evidence type="ECO:0000256" key="3">
    <source>
        <dbReference type="ARBA" id="ARBA00022692"/>
    </source>
</evidence>
<keyword evidence="5 9" id="KW-0472">Membrane</keyword>
<evidence type="ECO:0000256" key="6">
    <source>
        <dbReference type="ARBA" id="ARBA00023180"/>
    </source>
</evidence>
<dbReference type="Gene3D" id="1.20.1250.20">
    <property type="entry name" value="MFS general substrate transporter like domains"/>
    <property type="match status" value="2"/>
</dbReference>
<keyword evidence="3 9" id="KW-0812">Transmembrane</keyword>
<dbReference type="InterPro" id="IPR036259">
    <property type="entry name" value="MFS_trans_sf"/>
</dbReference>
<feature type="transmembrane region" description="Helical" evidence="9">
    <location>
        <begin position="144"/>
        <end position="164"/>
    </location>
</feature>
<reference evidence="10 11" key="1">
    <citation type="submission" date="2022-12" db="EMBL/GenBank/DDBJ databases">
        <title>Chromosome-level genome of Tegillarca granosa.</title>
        <authorList>
            <person name="Kim J."/>
        </authorList>
    </citation>
    <scope>NUCLEOTIDE SEQUENCE [LARGE SCALE GENOMIC DNA]</scope>
    <source>
        <strain evidence="10">Teg-2019</strain>
        <tissue evidence="10">Adductor muscle</tissue>
    </source>
</reference>
<dbReference type="InterPro" id="IPR051617">
    <property type="entry name" value="UNC-93-like_regulator"/>
</dbReference>
<dbReference type="PANTHER" id="PTHR23294">
    <property type="entry name" value="ET TRANSLATION PRODUCT-RELATED"/>
    <property type="match status" value="1"/>
</dbReference>
<feature type="transmembrane region" description="Helical" evidence="9">
    <location>
        <begin position="384"/>
        <end position="405"/>
    </location>
</feature>
<comment type="similarity">
    <text evidence="2">Belongs to the unc-93 family.</text>
</comment>
<accession>A0ABQ9FP82</accession>
<feature type="transmembrane region" description="Helical" evidence="9">
    <location>
        <begin position="176"/>
        <end position="195"/>
    </location>
</feature>
<keyword evidence="4 9" id="KW-1133">Transmembrane helix</keyword>
<dbReference type="Pfam" id="PF05978">
    <property type="entry name" value="UNC-93"/>
    <property type="match status" value="2"/>
</dbReference>
<evidence type="ECO:0000256" key="7">
    <source>
        <dbReference type="ARBA" id="ARBA00040302"/>
    </source>
</evidence>
<dbReference type="Proteomes" id="UP001217089">
    <property type="component" value="Unassembled WGS sequence"/>
</dbReference>
<protein>
    <recommendedName>
        <fullName evidence="7">UNC93-like protein MFSD11</fullName>
    </recommendedName>
    <alternativeName>
        <fullName evidence="8">Major facilitator superfamily domain-containing protein 11</fullName>
    </alternativeName>
</protein>
<dbReference type="CDD" id="cd17407">
    <property type="entry name" value="MFS_MFSD11"/>
    <property type="match status" value="1"/>
</dbReference>
<keyword evidence="11" id="KW-1185">Reference proteome</keyword>
<evidence type="ECO:0000256" key="8">
    <source>
        <dbReference type="ARBA" id="ARBA00041910"/>
    </source>
</evidence>
<dbReference type="EMBL" id="JARBDR010000214">
    <property type="protein sequence ID" value="KAJ8317966.1"/>
    <property type="molecule type" value="Genomic_DNA"/>
</dbReference>
<dbReference type="SUPFAM" id="SSF103473">
    <property type="entry name" value="MFS general substrate transporter"/>
    <property type="match status" value="1"/>
</dbReference>
<name>A0ABQ9FP82_TEGGR</name>
<evidence type="ECO:0000256" key="1">
    <source>
        <dbReference type="ARBA" id="ARBA00004141"/>
    </source>
</evidence>
<gene>
    <name evidence="10" type="ORF">KUTeg_003057</name>
</gene>
<feature type="transmembrane region" description="Helical" evidence="9">
    <location>
        <begin position="286"/>
        <end position="305"/>
    </location>
</feature>
<feature type="transmembrane region" description="Helical" evidence="9">
    <location>
        <begin position="83"/>
        <end position="100"/>
    </location>
</feature>
<evidence type="ECO:0000256" key="2">
    <source>
        <dbReference type="ARBA" id="ARBA00009172"/>
    </source>
</evidence>
<evidence type="ECO:0000256" key="5">
    <source>
        <dbReference type="ARBA" id="ARBA00023136"/>
    </source>
</evidence>
<feature type="transmembrane region" description="Helical" evidence="9">
    <location>
        <begin position="252"/>
        <end position="274"/>
    </location>
</feature>
<evidence type="ECO:0000256" key="4">
    <source>
        <dbReference type="ARBA" id="ARBA00022989"/>
    </source>
</evidence>
<comment type="caution">
    <text evidence="10">The sequence shown here is derived from an EMBL/GenBank/DDBJ whole genome shotgun (WGS) entry which is preliminary data.</text>
</comment>
<dbReference type="InterPro" id="IPR010291">
    <property type="entry name" value="Ion_channel_UNC-93"/>
</dbReference>
<comment type="subcellular location">
    <subcellularLocation>
        <location evidence="1">Membrane</location>
        <topology evidence="1">Multi-pass membrane protein</topology>
    </subcellularLocation>
</comment>
<feature type="transmembrane region" description="Helical" evidence="9">
    <location>
        <begin position="12"/>
        <end position="31"/>
    </location>
</feature>
<evidence type="ECO:0000256" key="9">
    <source>
        <dbReference type="SAM" id="Phobius"/>
    </source>
</evidence>
<feature type="transmembrane region" description="Helical" evidence="9">
    <location>
        <begin position="105"/>
        <end position="124"/>
    </location>
</feature>
<evidence type="ECO:0000313" key="10">
    <source>
        <dbReference type="EMBL" id="KAJ8317966.1"/>
    </source>
</evidence>
<feature type="transmembrane region" description="Helical" evidence="9">
    <location>
        <begin position="325"/>
        <end position="349"/>
    </location>
</feature>
<evidence type="ECO:0000313" key="11">
    <source>
        <dbReference type="Proteomes" id="UP001217089"/>
    </source>
</evidence>